<keyword evidence="2" id="KW-1185">Reference proteome</keyword>
<organism evidence="1 2">
    <name type="scientific">Trametes coccinea (strain BRFM310)</name>
    <name type="common">Pycnoporus coccineus</name>
    <dbReference type="NCBI Taxonomy" id="1353009"/>
    <lineage>
        <taxon>Eukaryota</taxon>
        <taxon>Fungi</taxon>
        <taxon>Dikarya</taxon>
        <taxon>Basidiomycota</taxon>
        <taxon>Agaricomycotina</taxon>
        <taxon>Agaricomycetes</taxon>
        <taxon>Polyporales</taxon>
        <taxon>Polyporaceae</taxon>
        <taxon>Trametes</taxon>
    </lineage>
</organism>
<gene>
    <name evidence="1" type="ORF">PYCCODRAFT_966391</name>
</gene>
<reference evidence="1 2" key="1">
    <citation type="journal article" date="2015" name="Biotechnol. Biofuels">
        <title>Enhanced degradation of softwood versus hardwood by the white-rot fungus Pycnoporus coccineus.</title>
        <authorList>
            <person name="Couturier M."/>
            <person name="Navarro D."/>
            <person name="Chevret D."/>
            <person name="Henrissat B."/>
            <person name="Piumi F."/>
            <person name="Ruiz-Duenas F.J."/>
            <person name="Martinez A.T."/>
            <person name="Grigoriev I.V."/>
            <person name="Riley R."/>
            <person name="Lipzen A."/>
            <person name="Berrin J.G."/>
            <person name="Master E.R."/>
            <person name="Rosso M.N."/>
        </authorList>
    </citation>
    <scope>NUCLEOTIDE SEQUENCE [LARGE SCALE GENOMIC DNA]</scope>
    <source>
        <strain evidence="1 2">BRFM310</strain>
    </source>
</reference>
<protein>
    <submittedName>
        <fullName evidence="1">Uncharacterized protein</fullName>
    </submittedName>
</protein>
<dbReference type="AlphaFoldDB" id="A0A1Y2IC41"/>
<evidence type="ECO:0000313" key="2">
    <source>
        <dbReference type="Proteomes" id="UP000193067"/>
    </source>
</evidence>
<proteinExistence type="predicted"/>
<evidence type="ECO:0000313" key="1">
    <source>
        <dbReference type="EMBL" id="OSC98705.1"/>
    </source>
</evidence>
<dbReference type="Proteomes" id="UP000193067">
    <property type="component" value="Unassembled WGS sequence"/>
</dbReference>
<name>A0A1Y2IC41_TRAC3</name>
<dbReference type="EMBL" id="KZ084135">
    <property type="protein sequence ID" value="OSC98705.1"/>
    <property type="molecule type" value="Genomic_DNA"/>
</dbReference>
<accession>A0A1Y2IC41</accession>
<sequence length="191" mass="21428">MVHWYYSQRPTCWSTQLPVCVLVSFQNRLEARGARMLFGECRPLYVEAICVANSLVLGHYNQDNHRLARGMPTWTILLHMPERRATVSRPRLPHNSPGGPIARQSLRTTRSALQYCFMNPRKQLLGEHSTGPIGRRNRSRVLSVAPSQRASRRAPVGLAEIAVACSATILSTSTRVNLSGVEVMPNRVRSL</sequence>